<feature type="non-terminal residue" evidence="1">
    <location>
        <position position="1"/>
    </location>
</feature>
<comment type="caution">
    <text evidence="1">The sequence shown here is derived from an EMBL/GenBank/DDBJ whole genome shotgun (WGS) entry which is preliminary data.</text>
</comment>
<proteinExistence type="predicted"/>
<dbReference type="EMBL" id="ATBP01000503">
    <property type="protein sequence ID" value="ETR70036.1"/>
    <property type="molecule type" value="Genomic_DNA"/>
</dbReference>
<evidence type="ECO:0000313" key="2">
    <source>
        <dbReference type="Proteomes" id="UP000189670"/>
    </source>
</evidence>
<protein>
    <submittedName>
        <fullName evidence="1">Uncharacterized protein</fullName>
    </submittedName>
</protein>
<name>A0A1V1P5K9_9BACT</name>
<dbReference type="Proteomes" id="UP000189670">
    <property type="component" value="Unassembled WGS sequence"/>
</dbReference>
<gene>
    <name evidence="1" type="ORF">OMM_09120</name>
</gene>
<evidence type="ECO:0000313" key="1">
    <source>
        <dbReference type="EMBL" id="ETR70036.1"/>
    </source>
</evidence>
<accession>A0A1V1P5K9</accession>
<dbReference type="AlphaFoldDB" id="A0A1V1P5K9"/>
<reference evidence="2" key="1">
    <citation type="submission" date="2012-11" db="EMBL/GenBank/DDBJ databases">
        <authorList>
            <person name="Lucero-Rivera Y.E."/>
            <person name="Tovar-Ramirez D."/>
        </authorList>
    </citation>
    <scope>NUCLEOTIDE SEQUENCE [LARGE SCALE GENOMIC DNA]</scope>
    <source>
        <strain evidence="2">Araruama</strain>
    </source>
</reference>
<organism evidence="1 2">
    <name type="scientific">Candidatus Magnetoglobus multicellularis str. Araruama</name>
    <dbReference type="NCBI Taxonomy" id="890399"/>
    <lineage>
        <taxon>Bacteria</taxon>
        <taxon>Pseudomonadati</taxon>
        <taxon>Thermodesulfobacteriota</taxon>
        <taxon>Desulfobacteria</taxon>
        <taxon>Desulfobacterales</taxon>
        <taxon>Desulfobacteraceae</taxon>
        <taxon>Candidatus Magnetoglobus</taxon>
    </lineage>
</organism>
<sequence>ATSGNYNDLSNRPSGGFEVDSGIDAIGTGQDYKYMYHDLGRTPKVVEITMSFNGGRSCSSKWVATDSSSGNMIALYVDYSGEVNTYLKSNTRTVCRDHSGSSSYQDFDIYVYSNKIKIKRGSERSYTRPNITEIGWVVY</sequence>